<protein>
    <submittedName>
        <fullName evidence="1">Uncharacterized protein</fullName>
    </submittedName>
</protein>
<reference evidence="1 2" key="1">
    <citation type="journal article" date="2019" name="New Phytol.">
        <title>Comparative genomics reveals unique wood-decay strategies and fruiting body development in the Schizophyllaceae.</title>
        <authorList>
            <person name="Almasi E."/>
            <person name="Sahu N."/>
            <person name="Krizsan K."/>
            <person name="Balint B."/>
            <person name="Kovacs G.M."/>
            <person name="Kiss B."/>
            <person name="Cseklye J."/>
            <person name="Drula E."/>
            <person name="Henrissat B."/>
            <person name="Nagy I."/>
            <person name="Chovatia M."/>
            <person name="Adam C."/>
            <person name="LaButti K."/>
            <person name="Lipzen A."/>
            <person name="Riley R."/>
            <person name="Grigoriev I.V."/>
            <person name="Nagy L.G."/>
        </authorList>
    </citation>
    <scope>NUCLEOTIDE SEQUENCE [LARGE SCALE GENOMIC DNA]</scope>
    <source>
        <strain evidence="1 2">NL-1724</strain>
    </source>
</reference>
<keyword evidence="2" id="KW-1185">Reference proteome</keyword>
<sequence length="64" mass="7288">MGRRSHSVQHTTWNLRIKAWADRASLPRGWKSLCTRCGGSEHLCAPRLQCRARFFSGFSRATAL</sequence>
<evidence type="ECO:0000313" key="1">
    <source>
        <dbReference type="EMBL" id="TRM64596.1"/>
    </source>
</evidence>
<proteinExistence type="predicted"/>
<comment type="caution">
    <text evidence="1">The sequence shown here is derived from an EMBL/GenBank/DDBJ whole genome shotgun (WGS) entry which is preliminary data.</text>
</comment>
<organism evidence="1 2">
    <name type="scientific">Schizophyllum amplum</name>
    <dbReference type="NCBI Taxonomy" id="97359"/>
    <lineage>
        <taxon>Eukaryota</taxon>
        <taxon>Fungi</taxon>
        <taxon>Dikarya</taxon>
        <taxon>Basidiomycota</taxon>
        <taxon>Agaricomycotina</taxon>
        <taxon>Agaricomycetes</taxon>
        <taxon>Agaricomycetidae</taxon>
        <taxon>Agaricales</taxon>
        <taxon>Schizophyllaceae</taxon>
        <taxon>Schizophyllum</taxon>
    </lineage>
</organism>
<dbReference type="AlphaFoldDB" id="A0A550CIN5"/>
<evidence type="ECO:0000313" key="2">
    <source>
        <dbReference type="Proteomes" id="UP000320762"/>
    </source>
</evidence>
<gene>
    <name evidence="1" type="ORF">BD626DRAFT_492349</name>
</gene>
<name>A0A550CIN5_9AGAR</name>
<accession>A0A550CIN5</accession>
<dbReference type="Proteomes" id="UP000320762">
    <property type="component" value="Unassembled WGS sequence"/>
</dbReference>
<dbReference type="EMBL" id="VDMD01000007">
    <property type="protein sequence ID" value="TRM64596.1"/>
    <property type="molecule type" value="Genomic_DNA"/>
</dbReference>